<gene>
    <name evidence="1" type="ORF">CEN89_338</name>
</gene>
<dbReference type="Proteomes" id="UP000315689">
    <property type="component" value="Unassembled WGS sequence"/>
</dbReference>
<comment type="caution">
    <text evidence="1">The sequence shown here is derived from an EMBL/GenBank/DDBJ whole genome shotgun (WGS) entry which is preliminary data.</text>
</comment>
<evidence type="ECO:0000313" key="1">
    <source>
        <dbReference type="EMBL" id="TSC92973.1"/>
    </source>
</evidence>
<evidence type="ECO:0000313" key="2">
    <source>
        <dbReference type="Proteomes" id="UP000315689"/>
    </source>
</evidence>
<sequence length="88" mass="9929">MVATSIWRQIADDNVLGIWLDGPVIVEIEGYAPFVSHKAVNVGNHIIFAARMLSVWFRHYSADQIQVLELNTTEKRIKVSILPFSSTC</sequence>
<proteinExistence type="predicted"/>
<protein>
    <submittedName>
        <fullName evidence="1">Uncharacterized protein</fullName>
    </submittedName>
</protein>
<name>A0A554LJB7_9BACT</name>
<dbReference type="AlphaFoldDB" id="A0A554LJB7"/>
<accession>A0A554LJB7</accession>
<dbReference type="EMBL" id="VMGK01000009">
    <property type="protein sequence ID" value="TSC92973.1"/>
    <property type="molecule type" value="Genomic_DNA"/>
</dbReference>
<reference evidence="1 2" key="1">
    <citation type="submission" date="2017-07" db="EMBL/GenBank/DDBJ databases">
        <title>Mechanisms for carbon and nitrogen cycling indicate functional differentiation within the Candidate Phyla Radiation.</title>
        <authorList>
            <person name="Danczak R.E."/>
            <person name="Johnston M.D."/>
            <person name="Kenah C."/>
            <person name="Slattery M."/>
            <person name="Wrighton K.C."/>
            <person name="Wilkins M.J."/>
        </authorList>
    </citation>
    <scope>NUCLEOTIDE SEQUENCE [LARGE SCALE GENOMIC DNA]</scope>
    <source>
        <strain evidence="1">Licking1014_7</strain>
    </source>
</reference>
<organism evidence="1 2">
    <name type="scientific">Candidatus Berkelbacteria bacterium Licking1014_7</name>
    <dbReference type="NCBI Taxonomy" id="2017147"/>
    <lineage>
        <taxon>Bacteria</taxon>
        <taxon>Candidatus Berkelbacteria</taxon>
    </lineage>
</organism>